<accession>A0ABR0ZZ43</accession>
<evidence type="ECO:0000313" key="2">
    <source>
        <dbReference type="Proteomes" id="UP001369086"/>
    </source>
</evidence>
<proteinExistence type="predicted"/>
<dbReference type="Proteomes" id="UP001369086">
    <property type="component" value="Unassembled WGS sequence"/>
</dbReference>
<sequence>MCNKEHKCFIFPAGGALFLGREFCGCRGNIVAAKDLTCTPERPPSCHIVVLLLGEAKTNDWPLSSIRTWEQDTIFFDNRALLPGGLCLYMLMKTNIGQLYPSE</sequence>
<protein>
    <submittedName>
        <fullName evidence="1">Uncharacterized protein</fullName>
    </submittedName>
</protein>
<comment type="caution">
    <text evidence="1">The sequence shown here is derived from an EMBL/GenBank/DDBJ whole genome shotgun (WGS) entry which is preliminary data.</text>
</comment>
<evidence type="ECO:0000313" key="1">
    <source>
        <dbReference type="EMBL" id="KAK6490092.1"/>
    </source>
</evidence>
<dbReference type="EMBL" id="JAHFZB010000005">
    <property type="protein sequence ID" value="KAK6490092.1"/>
    <property type="molecule type" value="Genomic_DNA"/>
</dbReference>
<organism evidence="1 2">
    <name type="scientific">Huso huso</name>
    <name type="common">Beluga</name>
    <name type="synonym">Acipenser huso</name>
    <dbReference type="NCBI Taxonomy" id="61971"/>
    <lineage>
        <taxon>Eukaryota</taxon>
        <taxon>Metazoa</taxon>
        <taxon>Chordata</taxon>
        <taxon>Craniata</taxon>
        <taxon>Vertebrata</taxon>
        <taxon>Euteleostomi</taxon>
        <taxon>Actinopterygii</taxon>
        <taxon>Chondrostei</taxon>
        <taxon>Acipenseriformes</taxon>
        <taxon>Acipenseridae</taxon>
        <taxon>Huso</taxon>
    </lineage>
</organism>
<keyword evidence="2" id="KW-1185">Reference proteome</keyword>
<reference evidence="1 2" key="1">
    <citation type="submission" date="2021-05" db="EMBL/GenBank/DDBJ databases">
        <authorList>
            <person name="Zahm M."/>
            <person name="Klopp C."/>
            <person name="Cabau C."/>
            <person name="Kuhl H."/>
            <person name="Suciu R."/>
            <person name="Ciorpac M."/>
            <person name="Holostenco D."/>
            <person name="Gessner J."/>
            <person name="Wuertz S."/>
            <person name="Hohne C."/>
            <person name="Stock M."/>
            <person name="Gislard M."/>
            <person name="Lluch J."/>
            <person name="Milhes M."/>
            <person name="Lampietro C."/>
            <person name="Lopez Roques C."/>
            <person name="Donnadieu C."/>
            <person name="Du K."/>
            <person name="Schartl M."/>
            <person name="Guiguen Y."/>
        </authorList>
    </citation>
    <scope>NUCLEOTIDE SEQUENCE [LARGE SCALE GENOMIC DNA]</scope>
    <source>
        <strain evidence="1">Hh-F2</strain>
        <tissue evidence="1">Blood</tissue>
    </source>
</reference>
<gene>
    <name evidence="1" type="ORF">HHUSO_G7076</name>
</gene>
<name>A0ABR0ZZ43_HUSHU</name>